<dbReference type="RefSeq" id="WP_274231786.1">
    <property type="nucleotide sequence ID" value="NZ_BAABHQ010000009.1"/>
</dbReference>
<dbReference type="Gene3D" id="3.30.1310.20">
    <property type="entry name" value="PRTase-like"/>
    <property type="match status" value="1"/>
</dbReference>
<dbReference type="InterPro" id="IPR029057">
    <property type="entry name" value="PRTase-like"/>
</dbReference>
<comment type="caution">
    <text evidence="1">The sequence shown here is derived from an EMBL/GenBank/DDBJ whole genome shotgun (WGS) entry which is preliminary data.</text>
</comment>
<keyword evidence="2" id="KW-1185">Reference proteome</keyword>
<evidence type="ECO:0008006" key="3">
    <source>
        <dbReference type="Google" id="ProtNLM"/>
    </source>
</evidence>
<proteinExistence type="predicted"/>
<sequence length="223" mass="22864">MTFIDRRDAGMRLARRLGHLAGEDVVVLGAPCGGVLVAAPVAAALAAPLDVAVTREVRVPARSPLVLGAVGEEGVLALDDGLVRALRVGEAELAAAVVRERAAVDRFVRRYRGGRPGVPIGGRTVVLVADGVAVATPVRTAVAVLRARGARRVVLAVPVGAPVAVDVLAQDVDELVVLARPAAFREVAASYVEFHRVDETEVVAALREQAAGGAHGGARVPGG</sequence>
<protein>
    <recommendedName>
        <fullName evidence="3">Phosphoribosyltransferase</fullName>
    </recommendedName>
</protein>
<evidence type="ECO:0000313" key="2">
    <source>
        <dbReference type="Proteomes" id="UP001500457"/>
    </source>
</evidence>
<reference evidence="2" key="1">
    <citation type="journal article" date="2019" name="Int. J. Syst. Evol. Microbiol.">
        <title>The Global Catalogue of Microorganisms (GCM) 10K type strain sequencing project: providing services to taxonomists for standard genome sequencing and annotation.</title>
        <authorList>
            <consortium name="The Broad Institute Genomics Platform"/>
            <consortium name="The Broad Institute Genome Sequencing Center for Infectious Disease"/>
            <person name="Wu L."/>
            <person name="Ma J."/>
        </authorList>
    </citation>
    <scope>NUCLEOTIDE SEQUENCE [LARGE SCALE GENOMIC DNA]</scope>
    <source>
        <strain evidence="2">JCM 17983</strain>
    </source>
</reference>
<dbReference type="SUPFAM" id="SSF53271">
    <property type="entry name" value="PRTase-like"/>
    <property type="match status" value="1"/>
</dbReference>
<dbReference type="EMBL" id="BAABHQ010000009">
    <property type="protein sequence ID" value="GAA4880802.1"/>
    <property type="molecule type" value="Genomic_DNA"/>
</dbReference>
<name>A0ABP9EJX0_9PSEU</name>
<dbReference type="Proteomes" id="UP001500457">
    <property type="component" value="Unassembled WGS sequence"/>
</dbReference>
<dbReference type="Gene3D" id="3.40.50.2020">
    <property type="match status" value="1"/>
</dbReference>
<accession>A0ABP9EJX0</accession>
<evidence type="ECO:0000313" key="1">
    <source>
        <dbReference type="EMBL" id="GAA4880802.1"/>
    </source>
</evidence>
<gene>
    <name evidence="1" type="ORF">GCM10023203_34810</name>
</gene>
<organism evidence="1 2">
    <name type="scientific">Actinomycetospora straminea</name>
    <dbReference type="NCBI Taxonomy" id="663607"/>
    <lineage>
        <taxon>Bacteria</taxon>
        <taxon>Bacillati</taxon>
        <taxon>Actinomycetota</taxon>
        <taxon>Actinomycetes</taxon>
        <taxon>Pseudonocardiales</taxon>
        <taxon>Pseudonocardiaceae</taxon>
        <taxon>Actinomycetospora</taxon>
    </lineage>
</organism>